<dbReference type="InterPro" id="IPR011701">
    <property type="entry name" value="MFS"/>
</dbReference>
<feature type="transmembrane region" description="Helical" evidence="5">
    <location>
        <begin position="148"/>
        <end position="170"/>
    </location>
</feature>
<proteinExistence type="predicted"/>
<feature type="transmembrane region" description="Helical" evidence="5">
    <location>
        <begin position="90"/>
        <end position="109"/>
    </location>
</feature>
<dbReference type="InterPro" id="IPR020846">
    <property type="entry name" value="MFS_dom"/>
</dbReference>
<feature type="transmembrane region" description="Helical" evidence="5">
    <location>
        <begin position="234"/>
        <end position="258"/>
    </location>
</feature>
<feature type="transmembrane region" description="Helical" evidence="5">
    <location>
        <begin position="115"/>
        <end position="136"/>
    </location>
</feature>
<feature type="transmembrane region" description="Helical" evidence="5">
    <location>
        <begin position="176"/>
        <end position="197"/>
    </location>
</feature>
<feature type="transmembrane region" description="Helical" evidence="5">
    <location>
        <begin position="417"/>
        <end position="436"/>
    </location>
</feature>
<keyword evidence="3 5" id="KW-1133">Transmembrane helix</keyword>
<keyword evidence="8" id="KW-1185">Reference proteome</keyword>
<dbReference type="Proteomes" id="UP000657574">
    <property type="component" value="Unassembled WGS sequence"/>
</dbReference>
<dbReference type="PANTHER" id="PTHR23501">
    <property type="entry name" value="MAJOR FACILITATOR SUPERFAMILY"/>
    <property type="match status" value="1"/>
</dbReference>
<feature type="transmembrane region" description="Helical" evidence="5">
    <location>
        <begin position="209"/>
        <end position="228"/>
    </location>
</feature>
<reference evidence="7" key="1">
    <citation type="journal article" date="2014" name="Int. J. Syst. Evol. Microbiol.">
        <title>Complete genome sequence of Corynebacterium casei LMG S-19264T (=DSM 44701T), isolated from a smear-ripened cheese.</title>
        <authorList>
            <consortium name="US DOE Joint Genome Institute (JGI-PGF)"/>
            <person name="Walter F."/>
            <person name="Albersmeier A."/>
            <person name="Kalinowski J."/>
            <person name="Ruckert C."/>
        </authorList>
    </citation>
    <scope>NUCLEOTIDE SEQUENCE</scope>
    <source>
        <strain evidence="7">JCM 3086</strain>
    </source>
</reference>
<comment type="caution">
    <text evidence="7">The sequence shown here is derived from an EMBL/GenBank/DDBJ whole genome shotgun (WGS) entry which is preliminary data.</text>
</comment>
<feature type="transmembrane region" description="Helical" evidence="5">
    <location>
        <begin position="61"/>
        <end position="78"/>
    </location>
</feature>
<feature type="transmembrane region" description="Helical" evidence="5">
    <location>
        <begin position="24"/>
        <end position="46"/>
    </location>
</feature>
<dbReference type="GO" id="GO:0022857">
    <property type="term" value="F:transmembrane transporter activity"/>
    <property type="evidence" value="ECO:0007669"/>
    <property type="project" value="InterPro"/>
</dbReference>
<dbReference type="AlphaFoldDB" id="A0A917K3U2"/>
<dbReference type="GO" id="GO:0005886">
    <property type="term" value="C:plasma membrane"/>
    <property type="evidence" value="ECO:0007669"/>
    <property type="project" value="UniProtKB-SubCell"/>
</dbReference>
<sequence length="494" mass="50045">MSQAQPRSAEAVEAGESVAPRTNLVVAVLAFGGIVVSLMQTLVIPIVPELPSLLHASASDAAWAVTATLLAAAVATPVMGRLGDMYGKRLILLTSLAMLVAGSVTAALSDTLVPMIVGRALQGMAAGVIPLGISIMRDELPAERLGSATALMSASLGVGGALGLPAAALIADHFDWHVLFWTSAGLGAVAALFVLALVPESKVRSGGRFDLLGALGMAAGLVCLLLAISKGADWGWGSGTTLGLFAAAVVVLLVWGVYELRAKQPLVDLRTTARRQVLVTNLASVAFGFSMFAMSLVLPQLLQLPKATGYGLGQSLLDAGLVMAPAGLVMMAMAPVSAFISRTWGPKITLMCGAVIVAAGYGLNIVLMDAVWQLVVVSCVIGAGIGFAYGAMPALIMGAVDPSETAAANSLNTLMRSIGTSTASAVAGVILAQLTTRFGSVALPSENGFKVVMGVGSGAAVIALLVASFIPRRRVAAPASVTGAVESPAPTPSR</sequence>
<comment type="subcellular location">
    <subcellularLocation>
        <location evidence="1">Cell membrane</location>
        <topology evidence="1">Multi-pass membrane protein</topology>
    </subcellularLocation>
</comment>
<feature type="transmembrane region" description="Helical" evidence="5">
    <location>
        <begin position="278"/>
        <end position="302"/>
    </location>
</feature>
<gene>
    <name evidence="7" type="ORF">GCM10010121_005300</name>
</gene>
<feature type="domain" description="Major facilitator superfamily (MFS) profile" evidence="6">
    <location>
        <begin position="25"/>
        <end position="474"/>
    </location>
</feature>
<reference evidence="7" key="2">
    <citation type="submission" date="2020-09" db="EMBL/GenBank/DDBJ databases">
        <authorList>
            <person name="Sun Q."/>
            <person name="Ohkuma M."/>
        </authorList>
    </citation>
    <scope>NUCLEOTIDE SEQUENCE</scope>
    <source>
        <strain evidence="7">JCM 3086</strain>
    </source>
</reference>
<evidence type="ECO:0000256" key="5">
    <source>
        <dbReference type="SAM" id="Phobius"/>
    </source>
</evidence>
<feature type="transmembrane region" description="Helical" evidence="5">
    <location>
        <begin position="322"/>
        <end position="341"/>
    </location>
</feature>
<feature type="transmembrane region" description="Helical" evidence="5">
    <location>
        <begin position="348"/>
        <end position="368"/>
    </location>
</feature>
<evidence type="ECO:0000256" key="2">
    <source>
        <dbReference type="ARBA" id="ARBA00022692"/>
    </source>
</evidence>
<keyword evidence="4 5" id="KW-0472">Membrane</keyword>
<accession>A0A917K3U2</accession>
<dbReference type="InterPro" id="IPR036259">
    <property type="entry name" value="MFS_trans_sf"/>
</dbReference>
<evidence type="ECO:0000313" key="7">
    <source>
        <dbReference type="EMBL" id="GGI97975.1"/>
    </source>
</evidence>
<dbReference type="EMBL" id="BMQA01000001">
    <property type="protein sequence ID" value="GGI97975.1"/>
    <property type="molecule type" value="Genomic_DNA"/>
</dbReference>
<dbReference type="PANTHER" id="PTHR23501:SF197">
    <property type="entry name" value="COMD"/>
    <property type="match status" value="1"/>
</dbReference>
<evidence type="ECO:0000259" key="6">
    <source>
        <dbReference type="PROSITE" id="PS50850"/>
    </source>
</evidence>
<protein>
    <submittedName>
        <fullName evidence="7">MFS transporter</fullName>
    </submittedName>
</protein>
<dbReference type="Gene3D" id="1.20.1250.20">
    <property type="entry name" value="MFS general substrate transporter like domains"/>
    <property type="match status" value="2"/>
</dbReference>
<evidence type="ECO:0000256" key="1">
    <source>
        <dbReference type="ARBA" id="ARBA00004651"/>
    </source>
</evidence>
<evidence type="ECO:0000313" key="8">
    <source>
        <dbReference type="Proteomes" id="UP000657574"/>
    </source>
</evidence>
<evidence type="ECO:0000256" key="3">
    <source>
        <dbReference type="ARBA" id="ARBA00022989"/>
    </source>
</evidence>
<feature type="transmembrane region" description="Helical" evidence="5">
    <location>
        <begin position="374"/>
        <end position="396"/>
    </location>
</feature>
<dbReference type="SUPFAM" id="SSF103473">
    <property type="entry name" value="MFS general substrate transporter"/>
    <property type="match status" value="1"/>
</dbReference>
<evidence type="ECO:0000256" key="4">
    <source>
        <dbReference type="ARBA" id="ARBA00023136"/>
    </source>
</evidence>
<dbReference type="PROSITE" id="PS50850">
    <property type="entry name" value="MFS"/>
    <property type="match status" value="1"/>
</dbReference>
<keyword evidence="2 5" id="KW-0812">Transmembrane</keyword>
<feature type="transmembrane region" description="Helical" evidence="5">
    <location>
        <begin position="448"/>
        <end position="470"/>
    </location>
</feature>
<organism evidence="7 8">
    <name type="scientific">Streptomyces brasiliensis</name>
    <dbReference type="NCBI Taxonomy" id="1954"/>
    <lineage>
        <taxon>Bacteria</taxon>
        <taxon>Bacillati</taxon>
        <taxon>Actinomycetota</taxon>
        <taxon>Actinomycetes</taxon>
        <taxon>Kitasatosporales</taxon>
        <taxon>Streptomycetaceae</taxon>
        <taxon>Streptomyces</taxon>
    </lineage>
</organism>
<name>A0A917K3U2_9ACTN</name>
<dbReference type="Pfam" id="PF07690">
    <property type="entry name" value="MFS_1"/>
    <property type="match status" value="1"/>
</dbReference>
<dbReference type="RefSeq" id="WP_189309298.1">
    <property type="nucleotide sequence ID" value="NZ_BMQA01000001.1"/>
</dbReference>
<dbReference type="CDD" id="cd17504">
    <property type="entry name" value="MFS_MMR_MDR_like"/>
    <property type="match status" value="1"/>
</dbReference>